<protein>
    <recommendedName>
        <fullName evidence="4">Secreted protein</fullName>
    </recommendedName>
</protein>
<sequence length="165" mass="19441">MKDWMYLYILLMVNLSFSSDLALENKPDSSEIEKTKNQSSYSGDLITTFIKNFEFYQILPKISQKPENSQACSFKIEIFRFAENSVDVGYYHDPNWNDLIGFAFNLSHSEDPNSCFNMCEKKGFEYASIKYIINLERYESHSSKFLVLIVQNFHHKGDIFWNKIH</sequence>
<dbReference type="AlphaFoldDB" id="A0A3M7R1N4"/>
<keyword evidence="3" id="KW-1185">Reference proteome</keyword>
<name>A0A3M7R1N4_BRAPC</name>
<proteinExistence type="predicted"/>
<feature type="signal peptide" evidence="1">
    <location>
        <begin position="1"/>
        <end position="22"/>
    </location>
</feature>
<evidence type="ECO:0000313" key="2">
    <source>
        <dbReference type="EMBL" id="RNA17178.1"/>
    </source>
</evidence>
<gene>
    <name evidence="2" type="ORF">BpHYR1_031185</name>
</gene>
<reference evidence="2 3" key="1">
    <citation type="journal article" date="2018" name="Sci. Rep.">
        <title>Genomic signatures of local adaptation to the degree of environmental predictability in rotifers.</title>
        <authorList>
            <person name="Franch-Gras L."/>
            <person name="Hahn C."/>
            <person name="Garcia-Roger E.M."/>
            <person name="Carmona M.J."/>
            <person name="Serra M."/>
            <person name="Gomez A."/>
        </authorList>
    </citation>
    <scope>NUCLEOTIDE SEQUENCE [LARGE SCALE GENOMIC DNA]</scope>
    <source>
        <strain evidence="2">HYR1</strain>
    </source>
</reference>
<accession>A0A3M7R1N4</accession>
<comment type="caution">
    <text evidence="2">The sequence shown here is derived from an EMBL/GenBank/DDBJ whole genome shotgun (WGS) entry which is preliminary data.</text>
</comment>
<dbReference type="EMBL" id="REGN01004511">
    <property type="protein sequence ID" value="RNA17178.1"/>
    <property type="molecule type" value="Genomic_DNA"/>
</dbReference>
<evidence type="ECO:0000256" key="1">
    <source>
        <dbReference type="SAM" id="SignalP"/>
    </source>
</evidence>
<dbReference type="Proteomes" id="UP000276133">
    <property type="component" value="Unassembled WGS sequence"/>
</dbReference>
<feature type="chain" id="PRO_5018102107" description="Secreted protein" evidence="1">
    <location>
        <begin position="23"/>
        <end position="165"/>
    </location>
</feature>
<keyword evidence="1" id="KW-0732">Signal</keyword>
<evidence type="ECO:0000313" key="3">
    <source>
        <dbReference type="Proteomes" id="UP000276133"/>
    </source>
</evidence>
<evidence type="ECO:0008006" key="4">
    <source>
        <dbReference type="Google" id="ProtNLM"/>
    </source>
</evidence>
<organism evidence="2 3">
    <name type="scientific">Brachionus plicatilis</name>
    <name type="common">Marine rotifer</name>
    <name type="synonym">Brachionus muelleri</name>
    <dbReference type="NCBI Taxonomy" id="10195"/>
    <lineage>
        <taxon>Eukaryota</taxon>
        <taxon>Metazoa</taxon>
        <taxon>Spiralia</taxon>
        <taxon>Gnathifera</taxon>
        <taxon>Rotifera</taxon>
        <taxon>Eurotatoria</taxon>
        <taxon>Monogononta</taxon>
        <taxon>Pseudotrocha</taxon>
        <taxon>Ploima</taxon>
        <taxon>Brachionidae</taxon>
        <taxon>Brachionus</taxon>
    </lineage>
</organism>